<keyword evidence="3" id="KW-0411">Iron-sulfur</keyword>
<gene>
    <name evidence="5" type="ORF">ENJ63_05030</name>
</gene>
<accession>A0A7V2SZ20</accession>
<dbReference type="PANTHER" id="PTHR40447:SF1">
    <property type="entry name" value="ANAEROBIC SULFITE REDUCTASE SUBUNIT A"/>
    <property type="match status" value="1"/>
</dbReference>
<organism evidence="5">
    <name type="scientific">Dissulfuribacter thermophilus</name>
    <dbReference type="NCBI Taxonomy" id="1156395"/>
    <lineage>
        <taxon>Bacteria</taxon>
        <taxon>Pseudomonadati</taxon>
        <taxon>Thermodesulfobacteriota</taxon>
        <taxon>Dissulfuribacteria</taxon>
        <taxon>Dissulfuribacterales</taxon>
        <taxon>Dissulfuribacteraceae</taxon>
        <taxon>Dissulfuribacter</taxon>
    </lineage>
</organism>
<evidence type="ECO:0000256" key="3">
    <source>
        <dbReference type="ARBA" id="ARBA00023014"/>
    </source>
</evidence>
<dbReference type="PANTHER" id="PTHR40447">
    <property type="entry name" value="ANAEROBIC SULFITE REDUCTASE SUBUNIT A"/>
    <property type="match status" value="1"/>
</dbReference>
<keyword evidence="1" id="KW-0479">Metal-binding</keyword>
<dbReference type="GO" id="GO:0046872">
    <property type="term" value="F:metal ion binding"/>
    <property type="evidence" value="ECO:0007669"/>
    <property type="project" value="UniProtKB-KW"/>
</dbReference>
<evidence type="ECO:0000256" key="1">
    <source>
        <dbReference type="ARBA" id="ARBA00022723"/>
    </source>
</evidence>
<evidence type="ECO:0000256" key="2">
    <source>
        <dbReference type="ARBA" id="ARBA00023004"/>
    </source>
</evidence>
<sequence>MRYSVYRIERARLIEALNMLGPGFDVRVPPHLETGESGPGENMVKTFMFPQPEVLFTFKKAPPTAEDVDLLREPSLPHTTTLLFGIRPCDARSIHLNGLAYEEDTYFWRRIEGAIIVGYLCKTVLSTCFCQRVGSGPDDTRYMDVVMMDVEGDHDALLLHGITEKGMIFLSQELGPLLIKCGGAKEEIEQGLGSRQYPKDTNTLDTLFSSDLMALYNAPFWDQLKDGCLNCGICTFRCPTCYCFDIQDE</sequence>
<dbReference type="Proteomes" id="UP000885797">
    <property type="component" value="Unassembled WGS sequence"/>
</dbReference>
<dbReference type="EMBL" id="DRND01000399">
    <property type="protein sequence ID" value="HFC47229.1"/>
    <property type="molecule type" value="Genomic_DNA"/>
</dbReference>
<comment type="caution">
    <text evidence="5">The sequence shown here is derived from an EMBL/GenBank/DDBJ whole genome shotgun (WGS) entry which is preliminary data.</text>
</comment>
<dbReference type="PROSITE" id="PS00198">
    <property type="entry name" value="4FE4S_FER_1"/>
    <property type="match status" value="1"/>
</dbReference>
<name>A0A7V2SZ20_9BACT</name>
<dbReference type="GO" id="GO:0051536">
    <property type="term" value="F:iron-sulfur cluster binding"/>
    <property type="evidence" value="ECO:0007669"/>
    <property type="project" value="UniProtKB-KW"/>
</dbReference>
<reference evidence="5" key="1">
    <citation type="journal article" date="2020" name="mSystems">
        <title>Genome- and Community-Level Interaction Insights into Carbon Utilization and Element Cycling Functions of Hydrothermarchaeota in Hydrothermal Sediment.</title>
        <authorList>
            <person name="Zhou Z."/>
            <person name="Liu Y."/>
            <person name="Xu W."/>
            <person name="Pan J."/>
            <person name="Luo Z.H."/>
            <person name="Li M."/>
        </authorList>
    </citation>
    <scope>NUCLEOTIDE SEQUENCE [LARGE SCALE GENOMIC DNA]</scope>
    <source>
        <strain evidence="5">HyVt-503</strain>
    </source>
</reference>
<evidence type="ECO:0000259" key="4">
    <source>
        <dbReference type="PROSITE" id="PS51379"/>
    </source>
</evidence>
<feature type="non-terminal residue" evidence="5">
    <location>
        <position position="249"/>
    </location>
</feature>
<dbReference type="InterPro" id="IPR017900">
    <property type="entry name" value="4Fe4S_Fe_S_CS"/>
</dbReference>
<evidence type="ECO:0000313" key="5">
    <source>
        <dbReference type="EMBL" id="HFC47229.1"/>
    </source>
</evidence>
<dbReference type="PROSITE" id="PS51379">
    <property type="entry name" value="4FE4S_FER_2"/>
    <property type="match status" value="1"/>
</dbReference>
<proteinExistence type="predicted"/>
<dbReference type="AlphaFoldDB" id="A0A7V2SZ20"/>
<feature type="domain" description="4Fe-4S ferredoxin-type" evidence="4">
    <location>
        <begin position="217"/>
        <end position="249"/>
    </location>
</feature>
<keyword evidence="2" id="KW-0408">Iron</keyword>
<protein>
    <recommendedName>
        <fullName evidence="4">4Fe-4S ferredoxin-type domain-containing protein</fullName>
    </recommendedName>
</protein>
<dbReference type="InterPro" id="IPR017896">
    <property type="entry name" value="4Fe4S_Fe-S-bd"/>
</dbReference>